<evidence type="ECO:0000256" key="1">
    <source>
        <dbReference type="ARBA" id="ARBA00010888"/>
    </source>
</evidence>
<gene>
    <name evidence="3" type="ORF">PSAB_07855</name>
</gene>
<dbReference type="InterPro" id="IPR009309">
    <property type="entry name" value="IreB"/>
</dbReference>
<dbReference type="Proteomes" id="UP000019772">
    <property type="component" value="Chromosome"/>
</dbReference>
<evidence type="ECO:0000313" key="4">
    <source>
        <dbReference type="Proteomes" id="UP000019772"/>
    </source>
</evidence>
<organism evidence="3 4">
    <name type="scientific">Paenibacillus sabinae T27</name>
    <dbReference type="NCBI Taxonomy" id="1268072"/>
    <lineage>
        <taxon>Bacteria</taxon>
        <taxon>Bacillati</taxon>
        <taxon>Bacillota</taxon>
        <taxon>Bacilli</taxon>
        <taxon>Bacillales</taxon>
        <taxon>Paenibacillaceae</taxon>
        <taxon>Paenibacillus</taxon>
    </lineage>
</organism>
<evidence type="ECO:0000256" key="2">
    <source>
        <dbReference type="HAMAP-Rule" id="MF_01507"/>
    </source>
</evidence>
<dbReference type="OrthoDB" id="9796303at2"/>
<proteinExistence type="inferred from homology"/>
<dbReference type="eggNOG" id="COG4472">
    <property type="taxonomic scope" value="Bacteria"/>
</dbReference>
<dbReference type="AlphaFoldDB" id="X4ZW51"/>
<dbReference type="PANTHER" id="PTHR40067:SF1">
    <property type="entry name" value="UPF0297 PROTEIN YRZL"/>
    <property type="match status" value="1"/>
</dbReference>
<dbReference type="HOGENOM" id="CLU_162466_0_0_9"/>
<dbReference type="PATRIC" id="fig|1268072.3.peg.1631"/>
<dbReference type="KEGG" id="psab:PSAB_07855"/>
<dbReference type="PIRSF" id="PIRSF037258">
    <property type="entry name" value="DUF965_bac"/>
    <property type="match status" value="1"/>
</dbReference>
<dbReference type="EMBL" id="CP004078">
    <property type="protein sequence ID" value="AHV96503.1"/>
    <property type="molecule type" value="Genomic_DNA"/>
</dbReference>
<accession>X4ZW51</accession>
<keyword evidence="4" id="KW-1185">Reference proteome</keyword>
<reference evidence="3 4" key="1">
    <citation type="journal article" date="2014" name="PLoS Genet.">
        <title>Comparative Genomic Analysis of N2-Fixing and Non-N2-Fixing Paenibacillus spp.: Organization, Evolution and Expression of the Nitrogen Fixation Genes.</title>
        <authorList>
            <person name="Xie J.B."/>
            <person name="Du Z."/>
            <person name="Bai L."/>
            <person name="Tian C."/>
            <person name="Zhang Y."/>
            <person name="Xie J.Y."/>
            <person name="Wang T."/>
            <person name="Liu X."/>
            <person name="Chen X."/>
            <person name="Cheng Q."/>
            <person name="Chen S."/>
            <person name="Li J."/>
        </authorList>
    </citation>
    <scope>NUCLEOTIDE SEQUENCE [LARGE SCALE GENOMIC DNA]</scope>
    <source>
        <strain evidence="3 4">T27</strain>
    </source>
</reference>
<comment type="similarity">
    <text evidence="1 2">Belongs to the UPF0297 family.</text>
</comment>
<dbReference type="PANTHER" id="PTHR40067">
    <property type="entry name" value="UPF0297 PROTEIN YRZL"/>
    <property type="match status" value="1"/>
</dbReference>
<dbReference type="RefSeq" id="WP_025334054.1">
    <property type="nucleotide sequence ID" value="NZ_CP004078.1"/>
</dbReference>
<evidence type="ECO:0000313" key="3">
    <source>
        <dbReference type="EMBL" id="AHV96503.1"/>
    </source>
</evidence>
<dbReference type="HAMAP" id="MF_01507">
    <property type="entry name" value="UPF0297"/>
    <property type="match status" value="1"/>
</dbReference>
<name>X4ZW51_9BACL</name>
<dbReference type="NCBIfam" id="NF003997">
    <property type="entry name" value="PRK05473.1"/>
    <property type="match status" value="1"/>
</dbReference>
<dbReference type="STRING" id="1268072.PSAB_07855"/>
<dbReference type="Pfam" id="PF06135">
    <property type="entry name" value="IreB"/>
    <property type="match status" value="1"/>
</dbReference>
<protein>
    <recommendedName>
        <fullName evidence="2">UPF0297 protein PSAB_07855</fullName>
    </recommendedName>
</protein>
<sequence>MDSMDKTVKFNVKGDEKEASPREILLTVHNALLEKDYNPINQIVGYLLSGDPAYIPRHNNARSLVRRKERDELIEELVRFYLANQPVDKVK</sequence>